<evidence type="ECO:0000313" key="1">
    <source>
        <dbReference type="EMBL" id="DAE21933.1"/>
    </source>
</evidence>
<name>A0A8S5QT75_9CAUD</name>
<dbReference type="EMBL" id="BK015721">
    <property type="protein sequence ID" value="DAE21933.1"/>
    <property type="molecule type" value="Genomic_DNA"/>
</dbReference>
<protein>
    <submittedName>
        <fullName evidence="1">Uncharacterized protein</fullName>
    </submittedName>
</protein>
<organism evidence="1">
    <name type="scientific">Siphoviridae sp. ctOWj17</name>
    <dbReference type="NCBI Taxonomy" id="2826312"/>
    <lineage>
        <taxon>Viruses</taxon>
        <taxon>Duplodnaviria</taxon>
        <taxon>Heunggongvirae</taxon>
        <taxon>Uroviricota</taxon>
        <taxon>Caudoviricetes</taxon>
    </lineage>
</organism>
<proteinExistence type="predicted"/>
<sequence>MPFYLRKVELISSQQLSSCHPVPSLRGAAVHLEQALPEELPELCLSGLAQLHVSTEYDHGVRVYVSALRARVVHGRVVAPGSSLILTDTAGKQYLLGLPWRTAVQVGVEVEVPSQASESIREVLVATLKDLYPPLEIITTSPKL</sequence>
<accession>A0A8S5QT75</accession>
<reference evidence="1" key="1">
    <citation type="journal article" date="2021" name="Proc. Natl. Acad. Sci. U.S.A.">
        <title>A Catalog of Tens of Thousands of Viruses from Human Metagenomes Reveals Hidden Associations with Chronic Diseases.</title>
        <authorList>
            <person name="Tisza M.J."/>
            <person name="Buck C.B."/>
        </authorList>
    </citation>
    <scope>NUCLEOTIDE SEQUENCE</scope>
    <source>
        <strain evidence="1">CtOWj17</strain>
    </source>
</reference>